<feature type="transmembrane region" description="Helical" evidence="4">
    <location>
        <begin position="449"/>
        <end position="470"/>
    </location>
</feature>
<evidence type="ECO:0000256" key="1">
    <source>
        <dbReference type="ARBA" id="ARBA00022614"/>
    </source>
</evidence>
<dbReference type="InterPro" id="IPR032675">
    <property type="entry name" value="LRR_dom_sf"/>
</dbReference>
<evidence type="ECO:0000256" key="3">
    <source>
        <dbReference type="ARBA" id="ARBA00022737"/>
    </source>
</evidence>
<dbReference type="InterPro" id="IPR001611">
    <property type="entry name" value="Leu-rich_rpt"/>
</dbReference>
<keyword evidence="2 5" id="KW-0732">Signal</keyword>
<dbReference type="PROSITE" id="PS51450">
    <property type="entry name" value="LRR"/>
    <property type="match status" value="1"/>
</dbReference>
<dbReference type="PANTHER" id="PTHR24366:SF161">
    <property type="entry name" value="TIR DOMAIN-CONTAINING PROTEIN"/>
    <property type="match status" value="1"/>
</dbReference>
<comment type="caution">
    <text evidence="7">The sequence shown here is derived from an EMBL/GenBank/DDBJ whole genome shotgun (WGS) entry which is preliminary data.</text>
</comment>
<keyword evidence="1" id="KW-0433">Leucine-rich repeat</keyword>
<dbReference type="SMART" id="SM00369">
    <property type="entry name" value="LRR_TYP"/>
    <property type="match status" value="7"/>
</dbReference>
<accession>A0AAV0X3B5</accession>
<dbReference type="PANTHER" id="PTHR24366">
    <property type="entry name" value="IG(IMMUNOGLOBULIN) AND LRR(LEUCINE RICH REPEAT) DOMAINS"/>
    <property type="match status" value="1"/>
</dbReference>
<keyword evidence="4" id="KW-0812">Transmembrane</keyword>
<dbReference type="Pfam" id="PF13855">
    <property type="entry name" value="LRR_8"/>
    <property type="match status" value="1"/>
</dbReference>
<name>A0AAV0X3B5_9HEMI</name>
<dbReference type="Gene3D" id="3.80.10.10">
    <property type="entry name" value="Ribonuclease Inhibitor"/>
    <property type="match status" value="2"/>
</dbReference>
<dbReference type="InterPro" id="IPR003591">
    <property type="entry name" value="Leu-rich_rpt_typical-subtyp"/>
</dbReference>
<evidence type="ECO:0000259" key="6">
    <source>
        <dbReference type="SMART" id="SM00082"/>
    </source>
</evidence>
<keyword evidence="8" id="KW-1185">Reference proteome</keyword>
<organism evidence="7 8">
    <name type="scientific">Macrosiphum euphorbiae</name>
    <name type="common">potato aphid</name>
    <dbReference type="NCBI Taxonomy" id="13131"/>
    <lineage>
        <taxon>Eukaryota</taxon>
        <taxon>Metazoa</taxon>
        <taxon>Ecdysozoa</taxon>
        <taxon>Arthropoda</taxon>
        <taxon>Hexapoda</taxon>
        <taxon>Insecta</taxon>
        <taxon>Pterygota</taxon>
        <taxon>Neoptera</taxon>
        <taxon>Paraneoptera</taxon>
        <taxon>Hemiptera</taxon>
        <taxon>Sternorrhyncha</taxon>
        <taxon>Aphidomorpha</taxon>
        <taxon>Aphidoidea</taxon>
        <taxon>Aphididae</taxon>
        <taxon>Macrosiphini</taxon>
        <taxon>Macrosiphum</taxon>
    </lineage>
</organism>
<dbReference type="SMART" id="SM00082">
    <property type="entry name" value="LRRCT"/>
    <property type="match status" value="1"/>
</dbReference>
<dbReference type="Proteomes" id="UP001160148">
    <property type="component" value="Unassembled WGS sequence"/>
</dbReference>
<sequence>MEIISKNHLSVVTGSTNMNLILCICLMGIVSLTAAQTRVKCFDNNKGRDKTGIILDCSNMAGKSHPYSIEDWIRYHAFYDDGILANRVLHINLENNNLKQIFALPPMTSLKKLSFKYNNISSIANKALTNLPALEELDISFNSLNSHELRESVYRSYQRPNVPSTNDEPALRVLKLGYNNIHSLPPNFFQYLTKLEILELNNNPLLVIDQNTEISLGYLTNLQVLDLANTGISDFPTDAFSQLFNVQTLYLNGNQFQNIPKEIRNMPLAYLNMNANPISNLDSESFVGLDQLQELIVSGMPNLTDVGCGTFAPLKKLITLHMSHNPSLSNIHYDAFVDNTSQQWSLRQLSISYTNISSIDSKLYPWSMLDLFDAKGNQWTCDCSLSWLASYINETFSEMPEKLLYYRCNEPKVLYSTLVSQLNEHIDCDDYVHVSNNHSHGHVTRLRHFIIVIGLVIGIFVFGTLINMGCREMKKVLKPSIYVPSGFSTGVKYRPADFEEDTDTLEVPAKTTTINGRSPIVINNTD</sequence>
<evidence type="ECO:0000313" key="7">
    <source>
        <dbReference type="EMBL" id="CAI6362849.1"/>
    </source>
</evidence>
<dbReference type="EMBL" id="CARXXK010000003">
    <property type="protein sequence ID" value="CAI6362849.1"/>
    <property type="molecule type" value="Genomic_DNA"/>
</dbReference>
<feature type="signal peptide" evidence="5">
    <location>
        <begin position="1"/>
        <end position="35"/>
    </location>
</feature>
<keyword evidence="4" id="KW-0472">Membrane</keyword>
<protein>
    <recommendedName>
        <fullName evidence="6">LRRCT domain-containing protein</fullName>
    </recommendedName>
</protein>
<reference evidence="7 8" key="1">
    <citation type="submission" date="2023-01" db="EMBL/GenBank/DDBJ databases">
        <authorList>
            <person name="Whitehead M."/>
        </authorList>
    </citation>
    <scope>NUCLEOTIDE SEQUENCE [LARGE SCALE GENOMIC DNA]</scope>
</reference>
<evidence type="ECO:0000256" key="5">
    <source>
        <dbReference type="SAM" id="SignalP"/>
    </source>
</evidence>
<feature type="chain" id="PRO_5043314634" description="LRRCT domain-containing protein" evidence="5">
    <location>
        <begin position="36"/>
        <end position="526"/>
    </location>
</feature>
<evidence type="ECO:0000256" key="4">
    <source>
        <dbReference type="SAM" id="Phobius"/>
    </source>
</evidence>
<dbReference type="Pfam" id="PF00560">
    <property type="entry name" value="LRR_1"/>
    <property type="match status" value="2"/>
</dbReference>
<evidence type="ECO:0000313" key="8">
    <source>
        <dbReference type="Proteomes" id="UP001160148"/>
    </source>
</evidence>
<dbReference type="AlphaFoldDB" id="A0AAV0X3B5"/>
<evidence type="ECO:0000256" key="2">
    <source>
        <dbReference type="ARBA" id="ARBA00022729"/>
    </source>
</evidence>
<dbReference type="InterPro" id="IPR000483">
    <property type="entry name" value="Cys-rich_flank_reg_C"/>
</dbReference>
<gene>
    <name evidence="7" type="ORF">MEUPH1_LOCUS17879</name>
</gene>
<proteinExistence type="predicted"/>
<dbReference type="SUPFAM" id="SSF52058">
    <property type="entry name" value="L domain-like"/>
    <property type="match status" value="1"/>
</dbReference>
<keyword evidence="4" id="KW-1133">Transmembrane helix</keyword>
<feature type="domain" description="LRRCT" evidence="6">
    <location>
        <begin position="377"/>
        <end position="429"/>
    </location>
</feature>
<keyword evidence="3" id="KW-0677">Repeat</keyword>
<dbReference type="GO" id="GO:0071944">
    <property type="term" value="C:cell periphery"/>
    <property type="evidence" value="ECO:0007669"/>
    <property type="project" value="UniProtKB-ARBA"/>
</dbReference>